<evidence type="ECO:0000256" key="5">
    <source>
        <dbReference type="ARBA" id="ARBA00022691"/>
    </source>
</evidence>
<evidence type="ECO:0000256" key="7">
    <source>
        <dbReference type="ARBA" id="ARBA00022827"/>
    </source>
</evidence>
<dbReference type="AlphaFoldDB" id="A0A7G3GE24"/>
<dbReference type="InterPro" id="IPR029063">
    <property type="entry name" value="SAM-dependent_MTases_sf"/>
</dbReference>
<dbReference type="NCBIfam" id="TIGR03197">
    <property type="entry name" value="MnmC_Cterm"/>
    <property type="match status" value="1"/>
</dbReference>
<keyword evidence="6" id="KW-0819">tRNA processing</keyword>
<dbReference type="Gene3D" id="3.40.50.150">
    <property type="entry name" value="Vaccinia Virus protein VP39"/>
    <property type="match status" value="1"/>
</dbReference>
<dbReference type="PANTHER" id="PTHR13847">
    <property type="entry name" value="SARCOSINE DEHYDROGENASE-RELATED"/>
    <property type="match status" value="1"/>
</dbReference>
<evidence type="ECO:0000256" key="9">
    <source>
        <dbReference type="ARBA" id="ARBA00023268"/>
    </source>
</evidence>
<evidence type="ECO:0000256" key="1">
    <source>
        <dbReference type="ARBA" id="ARBA00022490"/>
    </source>
</evidence>
<dbReference type="GO" id="GO:0005737">
    <property type="term" value="C:cytoplasm"/>
    <property type="evidence" value="ECO:0007669"/>
    <property type="project" value="TreeGrafter"/>
</dbReference>
<dbReference type="Gene3D" id="3.30.9.10">
    <property type="entry name" value="D-Amino Acid Oxidase, subunit A, domain 2"/>
    <property type="match status" value="1"/>
</dbReference>
<dbReference type="GO" id="GO:0032259">
    <property type="term" value="P:methylation"/>
    <property type="evidence" value="ECO:0007669"/>
    <property type="project" value="UniProtKB-KW"/>
</dbReference>
<dbReference type="InterPro" id="IPR006076">
    <property type="entry name" value="FAD-dep_OxRdtase"/>
</dbReference>
<sequence length="575" mass="63190">MDFLAAHGLPARWQGQPSFTFLQFDFANAQGFLQTWQAWQKDQKRSQRLHYLAFVSHKTPPACPHPDLAEFYATLIQNWPTLCKGFQRLHFVAGYVILTLIWGDTLNQLRSVNATINAIDLNAPTRPAHYKALWRLSSTNTQLVAYNNADAALQKSSGFGMVKHGDYYAGFCTRPPIDKSNKYPHQALIIGAGLAGTSIAERLASRGWLVDIIDAAANVATKSSGNHAGLFHPSASLDDNYAARLSRAGCAETQQHLQRLKQAKLEVFFGNDGILQIAKNDAQAVLMQEIAQQYPASLLKWLSQNDAEVQLGARPSHGGWWFSQGGWANPASICQANLARWPKRITTHFGHKVDRIHQTTEGWQAIAADGSVIASSPVLIIANATEALDLLTELELPLSKTLRSTSLIADFEHPKYNLSGSGYLTAAFQGYRCIGAAEIKDNDLNAAATNNLAELHALLPDLATKTTHSSRACYRPNSLDRLPLVGALHDPKNIPMALHQLHQIPRQKGLYGLLGLGSRGLSWAIIAAEVLACQLNNDPAPLEADLIHALDPSRFLLRKHRRSLKNLSTGLQQTK</sequence>
<protein>
    <recommendedName>
        <fullName evidence="10">FAD dependent oxidoreductase domain-containing protein</fullName>
    </recommendedName>
</protein>
<keyword evidence="2" id="KW-0489">Methyltransferase</keyword>
<name>A0A7G3GE24_9NEIS</name>
<feature type="domain" description="FAD dependent oxidoreductase" evidence="10">
    <location>
        <begin position="187"/>
        <end position="532"/>
    </location>
</feature>
<keyword evidence="1" id="KW-0963">Cytoplasm</keyword>
<dbReference type="KEGG" id="ifl:C1H71_18010"/>
<evidence type="ECO:0000256" key="6">
    <source>
        <dbReference type="ARBA" id="ARBA00022694"/>
    </source>
</evidence>
<gene>
    <name evidence="11" type="ORF">C1H71_18010</name>
</gene>
<keyword evidence="3" id="KW-0285">Flavoprotein</keyword>
<keyword evidence="5" id="KW-0949">S-adenosyl-L-methionine</keyword>
<keyword evidence="4" id="KW-0808">Transferase</keyword>
<dbReference type="Proteomes" id="UP000515917">
    <property type="component" value="Chromosome"/>
</dbReference>
<dbReference type="GO" id="GO:0008033">
    <property type="term" value="P:tRNA processing"/>
    <property type="evidence" value="ECO:0007669"/>
    <property type="project" value="UniProtKB-KW"/>
</dbReference>
<evidence type="ECO:0000259" key="10">
    <source>
        <dbReference type="Pfam" id="PF01266"/>
    </source>
</evidence>
<evidence type="ECO:0000256" key="2">
    <source>
        <dbReference type="ARBA" id="ARBA00022603"/>
    </source>
</evidence>
<reference evidence="11 12" key="1">
    <citation type="submission" date="2018-01" db="EMBL/GenBank/DDBJ databases">
        <title>Genome sequence of Iodobacter sp. strain PCH194 isolated from Indian Trans-Himalaya.</title>
        <authorList>
            <person name="Kumar V."/>
            <person name="Thakur V."/>
            <person name="Kumar S."/>
            <person name="Singh D."/>
        </authorList>
    </citation>
    <scope>NUCLEOTIDE SEQUENCE [LARGE SCALE GENOMIC DNA]</scope>
    <source>
        <strain evidence="11 12">PCH194</strain>
    </source>
</reference>
<dbReference type="Pfam" id="PF01266">
    <property type="entry name" value="DAO"/>
    <property type="match status" value="1"/>
</dbReference>
<dbReference type="GO" id="GO:0008168">
    <property type="term" value="F:methyltransferase activity"/>
    <property type="evidence" value="ECO:0007669"/>
    <property type="project" value="UniProtKB-KW"/>
</dbReference>
<keyword evidence="7" id="KW-0274">FAD</keyword>
<keyword evidence="12" id="KW-1185">Reference proteome</keyword>
<proteinExistence type="predicted"/>
<keyword evidence="9" id="KW-0511">Multifunctional enzyme</keyword>
<dbReference type="InterPro" id="IPR017610">
    <property type="entry name" value="tRNA_S-uridine_synth_MnmC_C"/>
</dbReference>
<dbReference type="SUPFAM" id="SSF51905">
    <property type="entry name" value="FAD/NAD(P)-binding domain"/>
    <property type="match status" value="1"/>
</dbReference>
<dbReference type="InterPro" id="IPR036188">
    <property type="entry name" value="FAD/NAD-bd_sf"/>
</dbReference>
<dbReference type="RefSeq" id="WP_130107748.1">
    <property type="nucleotide sequence ID" value="NZ_CP025781.1"/>
</dbReference>
<accession>A0A7G3GE24</accession>
<evidence type="ECO:0000313" key="11">
    <source>
        <dbReference type="EMBL" id="QBC45242.1"/>
    </source>
</evidence>
<organism evidence="11 12">
    <name type="scientific">Iodobacter fluviatilis</name>
    <dbReference type="NCBI Taxonomy" id="537"/>
    <lineage>
        <taxon>Bacteria</taxon>
        <taxon>Pseudomonadati</taxon>
        <taxon>Pseudomonadota</taxon>
        <taxon>Betaproteobacteria</taxon>
        <taxon>Neisseriales</taxon>
        <taxon>Chitinibacteraceae</taxon>
        <taxon>Iodobacter</taxon>
    </lineage>
</organism>
<dbReference type="Gene3D" id="3.50.50.60">
    <property type="entry name" value="FAD/NAD(P)-binding domain"/>
    <property type="match status" value="1"/>
</dbReference>
<evidence type="ECO:0000313" key="12">
    <source>
        <dbReference type="Proteomes" id="UP000515917"/>
    </source>
</evidence>
<dbReference type="GO" id="GO:0016645">
    <property type="term" value="F:oxidoreductase activity, acting on the CH-NH group of donors"/>
    <property type="evidence" value="ECO:0007669"/>
    <property type="project" value="InterPro"/>
</dbReference>
<evidence type="ECO:0000256" key="4">
    <source>
        <dbReference type="ARBA" id="ARBA00022679"/>
    </source>
</evidence>
<dbReference type="EMBL" id="CP025781">
    <property type="protein sequence ID" value="QBC45242.1"/>
    <property type="molecule type" value="Genomic_DNA"/>
</dbReference>
<evidence type="ECO:0000256" key="3">
    <source>
        <dbReference type="ARBA" id="ARBA00022630"/>
    </source>
</evidence>
<evidence type="ECO:0000256" key="8">
    <source>
        <dbReference type="ARBA" id="ARBA00023002"/>
    </source>
</evidence>
<keyword evidence="8" id="KW-0560">Oxidoreductase</keyword>
<dbReference type="PANTHER" id="PTHR13847:SF283">
    <property type="entry name" value="TRNA 5-METHYLAMINOMETHYL-2-THIOURIDINE BIOSYNTHESIS BIFUNCTIONAL PROTEIN MNMC"/>
    <property type="match status" value="1"/>
</dbReference>